<feature type="region of interest" description="Disordered" evidence="1">
    <location>
        <begin position="27"/>
        <end position="77"/>
    </location>
</feature>
<reference evidence="3 4" key="1">
    <citation type="submission" date="2024-09" db="EMBL/GenBank/DDBJ databases">
        <authorList>
            <person name="Sun Q."/>
            <person name="Mori K."/>
        </authorList>
    </citation>
    <scope>NUCLEOTIDE SEQUENCE [LARGE SCALE GENOMIC DNA]</scope>
    <source>
        <strain evidence="3 4">TBRC 0563</strain>
    </source>
</reference>
<dbReference type="RefSeq" id="WP_378193768.1">
    <property type="nucleotide sequence ID" value="NZ_JBHLZP010000003.1"/>
</dbReference>
<dbReference type="Pfam" id="PF13276">
    <property type="entry name" value="HTH_21"/>
    <property type="match status" value="1"/>
</dbReference>
<comment type="caution">
    <text evidence="3">The sequence shown here is derived from an EMBL/GenBank/DDBJ whole genome shotgun (WGS) entry which is preliminary data.</text>
</comment>
<dbReference type="InterPro" id="IPR025948">
    <property type="entry name" value="HTH-like_dom"/>
</dbReference>
<evidence type="ECO:0000313" key="4">
    <source>
        <dbReference type="Proteomes" id="UP001589627"/>
    </source>
</evidence>
<evidence type="ECO:0000313" key="3">
    <source>
        <dbReference type="EMBL" id="MFB9830817.1"/>
    </source>
</evidence>
<dbReference type="EMBL" id="JBHLZP010000003">
    <property type="protein sequence ID" value="MFB9830817.1"/>
    <property type="molecule type" value="Genomic_DNA"/>
</dbReference>
<sequence>MHAELRDDFGVPVGRKRVARLMRTAGLEGVHRRRRRGRDDGEGDDPAGVICASRTRLATARRHDGGDQDPEHVRNAR</sequence>
<dbReference type="Proteomes" id="UP001589627">
    <property type="component" value="Unassembled WGS sequence"/>
</dbReference>
<organism evidence="3 4">
    <name type="scientific">Actinoallomurus acaciae</name>
    <dbReference type="NCBI Taxonomy" id="502577"/>
    <lineage>
        <taxon>Bacteria</taxon>
        <taxon>Bacillati</taxon>
        <taxon>Actinomycetota</taxon>
        <taxon>Actinomycetes</taxon>
        <taxon>Streptosporangiales</taxon>
        <taxon>Thermomonosporaceae</taxon>
        <taxon>Actinoallomurus</taxon>
    </lineage>
</organism>
<accession>A0ABV5Y719</accession>
<keyword evidence="4" id="KW-1185">Reference proteome</keyword>
<protein>
    <submittedName>
        <fullName evidence="3">Transposase</fullName>
    </submittedName>
</protein>
<evidence type="ECO:0000256" key="1">
    <source>
        <dbReference type="SAM" id="MobiDB-lite"/>
    </source>
</evidence>
<feature type="domain" description="HTH-like" evidence="2">
    <location>
        <begin position="1"/>
        <end position="35"/>
    </location>
</feature>
<proteinExistence type="predicted"/>
<evidence type="ECO:0000259" key="2">
    <source>
        <dbReference type="Pfam" id="PF13276"/>
    </source>
</evidence>
<name>A0ABV5Y719_9ACTN</name>
<gene>
    <name evidence="3" type="ORF">ACFFNX_01255</name>
</gene>
<feature type="compositionally biased region" description="Basic and acidic residues" evidence="1">
    <location>
        <begin position="61"/>
        <end position="77"/>
    </location>
</feature>